<gene>
    <name evidence="2" type="ORF">IRJ41_013076</name>
</gene>
<comment type="caution">
    <text evidence="2">The sequence shown here is derived from an EMBL/GenBank/DDBJ whole genome shotgun (WGS) entry which is preliminary data.</text>
</comment>
<dbReference type="InterPro" id="IPR013087">
    <property type="entry name" value="Znf_C2H2_type"/>
</dbReference>
<accession>A0A9W7WNV9</accession>
<dbReference type="AlphaFoldDB" id="A0A9W7WNV9"/>
<dbReference type="EMBL" id="JAFHDT010000009">
    <property type="protein sequence ID" value="KAI7805643.1"/>
    <property type="molecule type" value="Genomic_DNA"/>
</dbReference>
<proteinExistence type="predicted"/>
<evidence type="ECO:0000259" key="1">
    <source>
        <dbReference type="PROSITE" id="PS00028"/>
    </source>
</evidence>
<protein>
    <submittedName>
        <fullName evidence="2">Structural maintenance of chromosomes protein 5-like</fullName>
    </submittedName>
</protein>
<evidence type="ECO:0000313" key="2">
    <source>
        <dbReference type="EMBL" id="KAI7805643.1"/>
    </source>
</evidence>
<name>A0A9W7WNV9_TRIRA</name>
<sequence>MSHPTHFGSKPDAEQFCRDGRFECPCCSFTCYEKFSFTLHMDNHTSHAVEHGAHLHYACFLEGHGRSSKLSMHCIWPWTGLLTSVRRTSLSMSPASVSESTTTKESPPRHPVVCQQEDNDEVCEKNVKCRFVQDIGPAWSWVQTHRAFFRGEVMEPAYLQMDYENQQRLLEEYLRGDLEARDAFLFEFECAEDLDTFISNCNEKQGLKVHAMIKE</sequence>
<feature type="domain" description="C2H2-type" evidence="1">
    <location>
        <begin position="24"/>
        <end position="44"/>
    </location>
</feature>
<organism evidence="2 3">
    <name type="scientific">Triplophysa rosa</name>
    <name type="common">Cave loach</name>
    <dbReference type="NCBI Taxonomy" id="992332"/>
    <lineage>
        <taxon>Eukaryota</taxon>
        <taxon>Metazoa</taxon>
        <taxon>Chordata</taxon>
        <taxon>Craniata</taxon>
        <taxon>Vertebrata</taxon>
        <taxon>Euteleostomi</taxon>
        <taxon>Actinopterygii</taxon>
        <taxon>Neopterygii</taxon>
        <taxon>Teleostei</taxon>
        <taxon>Ostariophysi</taxon>
        <taxon>Cypriniformes</taxon>
        <taxon>Nemacheilidae</taxon>
        <taxon>Triplophysa</taxon>
    </lineage>
</organism>
<reference evidence="2" key="1">
    <citation type="submission" date="2021-02" db="EMBL/GenBank/DDBJ databases">
        <title>Comparative genomics reveals that relaxation of natural selection precedes convergent phenotypic evolution of cavefish.</title>
        <authorList>
            <person name="Peng Z."/>
        </authorList>
    </citation>
    <scope>NUCLEOTIDE SEQUENCE</scope>
    <source>
        <tissue evidence="2">Muscle</tissue>
    </source>
</reference>
<dbReference type="PROSITE" id="PS00028">
    <property type="entry name" value="ZINC_FINGER_C2H2_1"/>
    <property type="match status" value="1"/>
</dbReference>
<dbReference type="Proteomes" id="UP001059041">
    <property type="component" value="Linkage Group LG9"/>
</dbReference>
<evidence type="ECO:0000313" key="3">
    <source>
        <dbReference type="Proteomes" id="UP001059041"/>
    </source>
</evidence>
<keyword evidence="3" id="KW-1185">Reference proteome</keyword>